<evidence type="ECO:0000256" key="1">
    <source>
        <dbReference type="SAM" id="SignalP"/>
    </source>
</evidence>
<name>A0A411AFF1_GLYUR</name>
<gene>
    <name evidence="2" type="primary">GRP1C</name>
</gene>
<protein>
    <submittedName>
        <fullName evidence="2">Glycine-rich protein</fullName>
    </submittedName>
</protein>
<keyword evidence="1" id="KW-0732">Signal</keyword>
<accession>A0A411AFF1</accession>
<dbReference type="AlphaFoldDB" id="A0A411AFF1"/>
<reference evidence="2" key="1">
    <citation type="submission" date="2018-04" db="EMBL/GenBank/DDBJ databases">
        <title>The nodule transcriptome of six IRLC legumes reveals different diversification patterns of leghemoglobin and glycine-rich-protein (GRP) families.</title>
        <authorList>
            <person name="Montiel J."/>
            <person name="Fonseca-Garcia C."/>
            <person name="Kereszt A."/>
            <person name="Kondorosi E."/>
        </authorList>
    </citation>
    <scope>NUCLEOTIDE SEQUENCE</scope>
</reference>
<evidence type="ECO:0000313" key="2">
    <source>
        <dbReference type="EMBL" id="QAX32765.1"/>
    </source>
</evidence>
<sequence>MKIKTFILYLFCTLLLISAVKTETTEDGYATPKEESKTNVELDGFAHWKGGGAIWQTPSTGGNNVVPLFG</sequence>
<feature type="signal peptide" evidence="1">
    <location>
        <begin position="1"/>
        <end position="22"/>
    </location>
</feature>
<proteinExistence type="evidence at transcript level"/>
<feature type="chain" id="PRO_5019447404" evidence="1">
    <location>
        <begin position="23"/>
        <end position="70"/>
    </location>
</feature>
<dbReference type="EMBL" id="MH204616">
    <property type="protein sequence ID" value="QAX32765.1"/>
    <property type="molecule type" value="mRNA"/>
</dbReference>
<organism evidence="2">
    <name type="scientific">Glycyrrhiza uralensis</name>
    <name type="common">Chinese licorice</name>
    <name type="synonym">Glycyrrhiza shiheziensis</name>
    <dbReference type="NCBI Taxonomy" id="74613"/>
    <lineage>
        <taxon>Eukaryota</taxon>
        <taxon>Viridiplantae</taxon>
        <taxon>Streptophyta</taxon>
        <taxon>Embryophyta</taxon>
        <taxon>Tracheophyta</taxon>
        <taxon>Spermatophyta</taxon>
        <taxon>Magnoliopsida</taxon>
        <taxon>eudicotyledons</taxon>
        <taxon>Gunneridae</taxon>
        <taxon>Pentapetalae</taxon>
        <taxon>rosids</taxon>
        <taxon>fabids</taxon>
        <taxon>Fabales</taxon>
        <taxon>Fabaceae</taxon>
        <taxon>Papilionoideae</taxon>
        <taxon>50 kb inversion clade</taxon>
        <taxon>NPAAA clade</taxon>
        <taxon>Hologalegina</taxon>
        <taxon>IRL clade</taxon>
        <taxon>Galegeae</taxon>
        <taxon>Glycyrrhiza</taxon>
    </lineage>
</organism>